<sequence length="90" mass="10000">MAEGKDEHHRTRIIGGKIIREELPHDLPAGAKIKQQRESSTILADEPSRTSSGSKYSTSQETVQKFKIVDGKCVFVESTRFLGITSPDNE</sequence>
<feature type="compositionally biased region" description="Low complexity" evidence="1">
    <location>
        <begin position="49"/>
        <end position="59"/>
    </location>
</feature>
<organism evidence="2 3">
    <name type="scientific">Nesidiocoris tenuis</name>
    <dbReference type="NCBI Taxonomy" id="355587"/>
    <lineage>
        <taxon>Eukaryota</taxon>
        <taxon>Metazoa</taxon>
        <taxon>Ecdysozoa</taxon>
        <taxon>Arthropoda</taxon>
        <taxon>Hexapoda</taxon>
        <taxon>Insecta</taxon>
        <taxon>Pterygota</taxon>
        <taxon>Neoptera</taxon>
        <taxon>Paraneoptera</taxon>
        <taxon>Hemiptera</taxon>
        <taxon>Heteroptera</taxon>
        <taxon>Panheteroptera</taxon>
        <taxon>Cimicomorpha</taxon>
        <taxon>Miridae</taxon>
        <taxon>Dicyphina</taxon>
        <taxon>Nesidiocoris</taxon>
    </lineage>
</organism>
<dbReference type="Proteomes" id="UP000479000">
    <property type="component" value="Unassembled WGS sequence"/>
</dbReference>
<name>A0A6H5HSF8_9HEMI</name>
<evidence type="ECO:0000313" key="2">
    <source>
        <dbReference type="EMBL" id="CAB0017808.1"/>
    </source>
</evidence>
<gene>
    <name evidence="2" type="ORF">NTEN_LOCUS21746</name>
</gene>
<evidence type="ECO:0000256" key="1">
    <source>
        <dbReference type="SAM" id="MobiDB-lite"/>
    </source>
</evidence>
<proteinExistence type="predicted"/>
<dbReference type="AlphaFoldDB" id="A0A6H5HSF8"/>
<evidence type="ECO:0000313" key="3">
    <source>
        <dbReference type="Proteomes" id="UP000479000"/>
    </source>
</evidence>
<reference evidence="2 3" key="1">
    <citation type="submission" date="2020-02" db="EMBL/GenBank/DDBJ databases">
        <authorList>
            <person name="Ferguson B K."/>
        </authorList>
    </citation>
    <scope>NUCLEOTIDE SEQUENCE [LARGE SCALE GENOMIC DNA]</scope>
</reference>
<protein>
    <submittedName>
        <fullName evidence="2">Uncharacterized protein</fullName>
    </submittedName>
</protein>
<accession>A0A6H5HSF8</accession>
<dbReference type="EMBL" id="CADCXU010031973">
    <property type="protein sequence ID" value="CAB0017808.1"/>
    <property type="molecule type" value="Genomic_DNA"/>
</dbReference>
<feature type="region of interest" description="Disordered" evidence="1">
    <location>
        <begin position="25"/>
        <end position="59"/>
    </location>
</feature>
<keyword evidence="3" id="KW-1185">Reference proteome</keyword>